<proteinExistence type="predicted"/>
<reference evidence="2 3" key="1">
    <citation type="submission" date="2018-08" db="EMBL/GenBank/DDBJ databases">
        <title>Recombination of ecologically and evolutionarily significant loci maintains genetic cohesion in the Pseudomonas syringae species complex.</title>
        <authorList>
            <person name="Dillon M."/>
            <person name="Thakur S."/>
            <person name="Almeida R.N.D."/>
            <person name="Weir B.S."/>
            <person name="Guttman D.S."/>
        </authorList>
    </citation>
    <scope>NUCLEOTIDE SEQUENCE [LARGE SCALE GENOMIC DNA]</scope>
    <source>
        <strain evidence="2 3">ICMP 2821</strain>
    </source>
</reference>
<evidence type="ECO:0000256" key="1">
    <source>
        <dbReference type="SAM" id="MobiDB-lite"/>
    </source>
</evidence>
<organism evidence="2 3">
    <name type="scientific">Pseudomonas cannabina</name>
    <dbReference type="NCBI Taxonomy" id="86840"/>
    <lineage>
        <taxon>Bacteria</taxon>
        <taxon>Pseudomonadati</taxon>
        <taxon>Pseudomonadota</taxon>
        <taxon>Gammaproteobacteria</taxon>
        <taxon>Pseudomonadales</taxon>
        <taxon>Pseudomonadaceae</taxon>
        <taxon>Pseudomonas</taxon>
    </lineage>
</organism>
<comment type="caution">
    <text evidence="2">The sequence shown here is derived from an EMBL/GenBank/DDBJ whole genome shotgun (WGS) entry which is preliminary data.</text>
</comment>
<gene>
    <name evidence="2" type="ORF">ALQ64_01904</name>
</gene>
<evidence type="ECO:0000313" key="2">
    <source>
        <dbReference type="EMBL" id="RMN35748.1"/>
    </source>
</evidence>
<name>A0A3M3LKL8_PSECA</name>
<feature type="region of interest" description="Disordered" evidence="1">
    <location>
        <begin position="1"/>
        <end position="20"/>
    </location>
</feature>
<accession>A0A3M3LKL8</accession>
<dbReference type="Proteomes" id="UP000281372">
    <property type="component" value="Unassembled WGS sequence"/>
</dbReference>
<protein>
    <submittedName>
        <fullName evidence="2">Uncharacterized protein</fullName>
    </submittedName>
</protein>
<dbReference type="AlphaFoldDB" id="A0A3M3LKL8"/>
<dbReference type="EMBL" id="RBOW01000281">
    <property type="protein sequence ID" value="RMN35748.1"/>
    <property type="molecule type" value="Genomic_DNA"/>
</dbReference>
<evidence type="ECO:0000313" key="3">
    <source>
        <dbReference type="Proteomes" id="UP000281372"/>
    </source>
</evidence>
<sequence length="654" mass="71213">MGIGVKKSYPHLQGQPLRPTHFSGNEKGVSLMALNFPTPKVPDLQQPGNYLDLDQLGSADLTTWIDYPGIKNGDRFMPNWRGCGALGEVDDYVNDLIEVVGLQPEGMLLMISNPLLMRLDNGWVFYSYIVEGSMEESLRLFFYVGKRPSAAAGLGVPQCKESHDLKLDPGLLWKLYELSIVTPPYLAMREGDKVTLTLDLYYSDGSFALPIILSRVLAVEEVGQPLQWSIPTNELVPIETGGFALMSYLIEYGDPALTTVSVTQSLAMIAPSLALLPALKIKDFSGGSLDPETFPGGITLLIDPFGMQIDDDVVVYISSGNQLVQTLRADISNIDSGVLQFSLAKAWLSANNGKNIELMYQYARPGHAASSLPLKVTLSPQLDLPAPVIDDAHIESSEDWGVVGYIYASLLLSGVKIRIPKDVFIGDDYTIQMHWEGNTGTGSFIADPSPDNPRLFIIPSTAVPANMGKWVSVYYSVVSPLQSGTSPVFKLEVRGLGAVWPYIQIMRPRVADTLLYLGCVPPEGALLELASWAYMAPGQRVRIKATGLSQSGSPQALGLRTGAAEPLSKAEYDAMQVSVIIPRDFLESLQRNSLTNVVTVEVSFDDGANYIQFPSIDFIVLDGHSLQADGLAQDATATGMTHTYTDVTPWPITR</sequence>